<evidence type="ECO:0008006" key="4">
    <source>
        <dbReference type="Google" id="ProtNLM"/>
    </source>
</evidence>
<name>A0ABW0ZIQ1_9ACTN</name>
<evidence type="ECO:0000313" key="2">
    <source>
        <dbReference type="EMBL" id="MFC5730217.1"/>
    </source>
</evidence>
<feature type="transmembrane region" description="Helical" evidence="1">
    <location>
        <begin position="84"/>
        <end position="103"/>
    </location>
</feature>
<evidence type="ECO:0000313" key="3">
    <source>
        <dbReference type="Proteomes" id="UP001596072"/>
    </source>
</evidence>
<gene>
    <name evidence="2" type="ORF">ACFPQB_14940</name>
</gene>
<keyword evidence="3" id="KW-1185">Reference proteome</keyword>
<comment type="caution">
    <text evidence="2">The sequence shown here is derived from an EMBL/GenBank/DDBJ whole genome shotgun (WGS) entry which is preliminary data.</text>
</comment>
<keyword evidence="1" id="KW-0472">Membrane</keyword>
<feature type="transmembrane region" description="Helical" evidence="1">
    <location>
        <begin position="54"/>
        <end position="78"/>
    </location>
</feature>
<accession>A0ABW0ZIQ1</accession>
<proteinExistence type="predicted"/>
<organism evidence="2 3">
    <name type="scientific">Nocardioides vastitatis</name>
    <dbReference type="NCBI Taxonomy" id="2568655"/>
    <lineage>
        <taxon>Bacteria</taxon>
        <taxon>Bacillati</taxon>
        <taxon>Actinomycetota</taxon>
        <taxon>Actinomycetes</taxon>
        <taxon>Propionibacteriales</taxon>
        <taxon>Nocardioidaceae</taxon>
        <taxon>Nocardioides</taxon>
    </lineage>
</organism>
<evidence type="ECO:0000256" key="1">
    <source>
        <dbReference type="SAM" id="Phobius"/>
    </source>
</evidence>
<sequence length="141" mass="14118">MTGWLVRDAVAGGLAGAIVGGAPSTLHALLTGRDPLAASYAAGRMVLPSEQRPARLLAAAVLAHGALSLGWAVPIAAATPPRRAALFGAAAGLAVAALDLGVVGRRIPAIRALPQGAQVADHVAYGVVVALVCARRRVRRG</sequence>
<dbReference type="EMBL" id="JBHSNS010000007">
    <property type="protein sequence ID" value="MFC5730217.1"/>
    <property type="molecule type" value="Genomic_DNA"/>
</dbReference>
<keyword evidence="1" id="KW-0812">Transmembrane</keyword>
<reference evidence="3" key="1">
    <citation type="journal article" date="2019" name="Int. J. Syst. Evol. Microbiol.">
        <title>The Global Catalogue of Microorganisms (GCM) 10K type strain sequencing project: providing services to taxonomists for standard genome sequencing and annotation.</title>
        <authorList>
            <consortium name="The Broad Institute Genomics Platform"/>
            <consortium name="The Broad Institute Genome Sequencing Center for Infectious Disease"/>
            <person name="Wu L."/>
            <person name="Ma J."/>
        </authorList>
    </citation>
    <scope>NUCLEOTIDE SEQUENCE [LARGE SCALE GENOMIC DNA]</scope>
    <source>
        <strain evidence="3">YIM 94188</strain>
    </source>
</reference>
<protein>
    <recommendedName>
        <fullName evidence="4">DUF1440 domain-containing protein</fullName>
    </recommendedName>
</protein>
<dbReference type="Proteomes" id="UP001596072">
    <property type="component" value="Unassembled WGS sequence"/>
</dbReference>
<dbReference type="RefSeq" id="WP_378527339.1">
    <property type="nucleotide sequence ID" value="NZ_JBHSNS010000007.1"/>
</dbReference>
<keyword evidence="1" id="KW-1133">Transmembrane helix</keyword>